<evidence type="ECO:0000256" key="1">
    <source>
        <dbReference type="SAM" id="MobiDB-lite"/>
    </source>
</evidence>
<organism evidence="2 3">
    <name type="scientific">Streptomyces azureus</name>
    <dbReference type="NCBI Taxonomy" id="146537"/>
    <lineage>
        <taxon>Bacteria</taxon>
        <taxon>Bacillati</taxon>
        <taxon>Actinomycetota</taxon>
        <taxon>Actinomycetes</taxon>
        <taxon>Kitasatosporales</taxon>
        <taxon>Streptomycetaceae</taxon>
        <taxon>Streptomyces</taxon>
    </lineage>
</organism>
<dbReference type="PATRIC" id="fig|146537.3.peg.85"/>
<reference evidence="2" key="1">
    <citation type="journal article" date="2015" name="Genome Announc.">
        <title>Draft Genome Sequence of Thiostrepton-Producing Streptomyces azureus ATCC 14921.</title>
        <authorList>
            <person name="Sakihara K."/>
            <person name="Maeda J."/>
            <person name="Tashiro K."/>
            <person name="Fujino Y."/>
            <person name="Kuhara S."/>
            <person name="Ohshima T."/>
            <person name="Ogata S."/>
            <person name="Doi K."/>
        </authorList>
    </citation>
    <scope>NUCLEOTIDE SEQUENCE [LARGE SCALE GENOMIC DNA]</scope>
    <source>
        <strain evidence="2">ATCC14921</strain>
    </source>
</reference>
<gene>
    <name evidence="2" type="ORF">SAZU_0082</name>
</gene>
<keyword evidence="3" id="KW-1185">Reference proteome</keyword>
<proteinExistence type="predicted"/>
<protein>
    <submittedName>
        <fullName evidence="2">Aldo/keto reductase</fullName>
    </submittedName>
</protein>
<evidence type="ECO:0000313" key="3">
    <source>
        <dbReference type="Proteomes" id="UP000053859"/>
    </source>
</evidence>
<feature type="region of interest" description="Disordered" evidence="1">
    <location>
        <begin position="1"/>
        <end position="21"/>
    </location>
</feature>
<accession>A0A0K8PC60</accession>
<evidence type="ECO:0000313" key="2">
    <source>
        <dbReference type="EMBL" id="GAP45353.1"/>
    </source>
</evidence>
<dbReference type="EMBL" id="DF968186">
    <property type="protein sequence ID" value="GAP45353.1"/>
    <property type="molecule type" value="Genomic_DNA"/>
</dbReference>
<dbReference type="Proteomes" id="UP000053859">
    <property type="component" value="Unassembled WGS sequence"/>
</dbReference>
<sequence>MLPWSPHARGRVTRDWDTTTERSATASFGSSLYQEGDRTIVEAVTRIAGERGCLVPRSPSPGCSTRTR</sequence>
<name>A0A0K8PC60_STRAJ</name>
<dbReference type="AlphaFoldDB" id="A0A0K8PC60"/>